<dbReference type="GO" id="GO:0006488">
    <property type="term" value="P:dolichol-linked oligosaccharide biosynthetic process"/>
    <property type="evidence" value="ECO:0007669"/>
    <property type="project" value="EnsemblFungi"/>
</dbReference>
<dbReference type="AlphaFoldDB" id="A0A1E3NWT5"/>
<keyword evidence="16" id="KW-1185">Reference proteome</keyword>
<dbReference type="PANTHER" id="PTHR12646:SF0">
    <property type="entry name" value="DOL-P-MAN:MAN(5)GLCNAC(2)-PP-DOL ALPHA-1,3-MANNOSYLTRANSFERASE"/>
    <property type="match status" value="1"/>
</dbReference>
<keyword evidence="6 14" id="KW-0808">Transferase</keyword>
<feature type="transmembrane region" description="Helical" evidence="14">
    <location>
        <begin position="347"/>
        <end position="369"/>
    </location>
</feature>
<dbReference type="InterPro" id="IPR007873">
    <property type="entry name" value="Glycosyltransferase_ALG3"/>
</dbReference>
<comment type="catalytic activity">
    <reaction evidence="12 14">
        <text>an alpha-D-Man-(1-&gt;2)-alpha-D-Man-(1-&gt;2)-alpha-D-Man-(1-&gt;3)-[alpha-D-Man-(1-&gt;6)]-beta-D-Man-(1-&gt;4)-beta-D-GlcNAc-(1-&gt;4)-alpha-D-GlcNAc-diphospho-di-trans,poly-cis-dolichol + a di-trans,poly-cis-dolichyl beta-D-mannosyl phosphate = an alpha-D-Man-(1-&gt;2)-alpha-D-Man-(1-&gt;2)-alpha-D-Man-(1-&gt;3)-[alpha-D-Man-(1-&gt;3)-alpha-D-Man-(1-&gt;6)]-beta-D-Man-(1-&gt;4)-beta-D-GlcNAc-(1-&gt;4)-alpha-D-GlcNAc-diphospho-di-trans,poly-cis-dolichol + a di-trans,poly-cis-dolichyl phosphate + H(+)</text>
        <dbReference type="Rhea" id="RHEA:29527"/>
        <dbReference type="Rhea" id="RHEA-COMP:19498"/>
        <dbReference type="Rhea" id="RHEA-COMP:19501"/>
        <dbReference type="Rhea" id="RHEA-COMP:19516"/>
        <dbReference type="Rhea" id="RHEA-COMP:19517"/>
        <dbReference type="ChEBI" id="CHEBI:15378"/>
        <dbReference type="ChEBI" id="CHEBI:57683"/>
        <dbReference type="ChEBI" id="CHEBI:58211"/>
        <dbReference type="ChEBI" id="CHEBI:132515"/>
        <dbReference type="ChEBI" id="CHEBI:132516"/>
        <dbReference type="EC" id="2.4.1.258"/>
    </reaction>
    <physiologicalReaction direction="left-to-right" evidence="12 14">
        <dbReference type="Rhea" id="RHEA:29528"/>
    </physiologicalReaction>
</comment>
<protein>
    <recommendedName>
        <fullName evidence="4 14">Dol-P-Man:Man(5)GlcNAc(2)-PP-Dol alpha-1,3-mannosyltransferase</fullName>
        <ecNumber evidence="3 14">2.4.1.258</ecNumber>
    </recommendedName>
    <alternativeName>
        <fullName evidence="14">Dol-P-Man-dependent alpha(1-3)-mannosyltransferase</fullName>
    </alternativeName>
</protein>
<evidence type="ECO:0000256" key="5">
    <source>
        <dbReference type="ARBA" id="ARBA00022676"/>
    </source>
</evidence>
<feature type="non-terminal residue" evidence="15">
    <location>
        <position position="1"/>
    </location>
</feature>
<dbReference type="EC" id="2.4.1.258" evidence="3 14"/>
<feature type="non-terminal residue" evidence="15">
    <location>
        <position position="435"/>
    </location>
</feature>
<evidence type="ECO:0000256" key="3">
    <source>
        <dbReference type="ARBA" id="ARBA00011964"/>
    </source>
</evidence>
<feature type="transmembrane region" description="Helical" evidence="14">
    <location>
        <begin position="293"/>
        <end position="311"/>
    </location>
</feature>
<comment type="pathway">
    <text evidence="2 14">Protein modification; protein glycosylation.</text>
</comment>
<feature type="transmembrane region" description="Helical" evidence="14">
    <location>
        <begin position="381"/>
        <end position="402"/>
    </location>
</feature>
<dbReference type="PANTHER" id="PTHR12646">
    <property type="entry name" value="NOT56 - RELATED"/>
    <property type="match status" value="1"/>
</dbReference>
<comment type="subcellular location">
    <subcellularLocation>
        <location evidence="1 14">Endoplasmic reticulum membrane</location>
        <topology evidence="1 14">Multi-pass membrane protein</topology>
    </subcellularLocation>
</comment>
<keyword evidence="8 14" id="KW-0256">Endoplasmic reticulum</keyword>
<proteinExistence type="inferred from homology"/>
<evidence type="ECO:0000256" key="6">
    <source>
        <dbReference type="ARBA" id="ARBA00022679"/>
    </source>
</evidence>
<feature type="transmembrane region" description="Helical" evidence="14">
    <location>
        <begin position="150"/>
        <end position="171"/>
    </location>
</feature>
<evidence type="ECO:0000256" key="13">
    <source>
        <dbReference type="ARBA" id="ARBA00093457"/>
    </source>
</evidence>
<feature type="transmembrane region" description="Helical" evidence="14">
    <location>
        <begin position="192"/>
        <end position="220"/>
    </location>
</feature>
<comment type="similarity">
    <text evidence="13">Belongs to the glycosyltransferase ALG3 family.</text>
</comment>
<comment type="function">
    <text evidence="11 14">Dol-P-Man:Man(5)GlcNAc(2)-PP-Dol alpha-1,3-mannosyltransferase that operates in the biosynthetic pathway of dolichol-linked oligosaccharides, the glycan precursors employed in protein asparagine (N)-glycosylation. The assembly of dolichol-linked oligosaccharides begins on the cytosolic side of the endoplasmic reticulum membrane and finishes in its lumen. The sequential addition of sugars to dolichol pyrophosphate produces dolichol-linked oligosaccharides containing fourteen sugars, including two GlcNAcs, nine mannoses and three glucoses. Once assembled, the oligosaccharide is transferred from the lipid to nascent proteins by oligosaccharyltransferases. In the lumen of the endoplasmic reticulum, adds the first dolichyl beta-D-mannosyl phosphate derived mannose in an alpha-1,3 linkage to Man(5)GlcNAc(2)-PP-dolichol to produce Man(6)GlcNAc(2)-PP-dolichol.</text>
</comment>
<dbReference type="GeneID" id="30198097"/>
<evidence type="ECO:0000256" key="8">
    <source>
        <dbReference type="ARBA" id="ARBA00022824"/>
    </source>
</evidence>
<dbReference type="STRING" id="683960.A0A1E3NWT5"/>
<keyword evidence="7 14" id="KW-0812">Transmembrane</keyword>
<evidence type="ECO:0000256" key="2">
    <source>
        <dbReference type="ARBA" id="ARBA00004922"/>
    </source>
</evidence>
<feature type="transmembrane region" description="Helical" evidence="14">
    <location>
        <begin position="226"/>
        <end position="249"/>
    </location>
</feature>
<keyword evidence="9 14" id="KW-1133">Transmembrane helix</keyword>
<evidence type="ECO:0000256" key="12">
    <source>
        <dbReference type="ARBA" id="ARBA00049506"/>
    </source>
</evidence>
<dbReference type="Pfam" id="PF05208">
    <property type="entry name" value="ALG3"/>
    <property type="match status" value="1"/>
</dbReference>
<evidence type="ECO:0000256" key="1">
    <source>
        <dbReference type="ARBA" id="ARBA00004477"/>
    </source>
</evidence>
<dbReference type="GO" id="GO:0005789">
    <property type="term" value="C:endoplasmic reticulum membrane"/>
    <property type="evidence" value="ECO:0007669"/>
    <property type="project" value="UniProtKB-SubCell"/>
</dbReference>
<sequence>PEFTLQNVINDIIYGINQLIFNPEFNKVIIPVLLATESIAVKIIRGLVSYTEIDYTAYMEQITIIKNGELNYAHIFGGTGPLVYPAGHVWIYRFLSWLTFGTENVPLGQAFFGWLYVLTLLIVFGIYLRLDVPPWVVYLLVLSKRLHSIYVLRLFNDCFTTLFMVLTVLTLQNATVFRQSNKKLSKFLTNQVSAVFYGAAISIKMNALLYLPGFCVVVYFLNDEVLVRSLVPLVVVGLVQVLLSWNFLFSGDEIRASYLANAFDFKRKFLYEWTVNWRFLSEDIFNSSTFHHLLLFIHGALLLVFIFTKWASPYCSGKSTKALITDLFKVFHPTISPNHVINNPTRAPVYVVGVLASCNLIGVICSRSLHYQFLSWYSWSFPYLLYLSNFPWYLSIFIFMAHEWCWNVFPSTKLSSGILLSINLFVVMGYYFNSR</sequence>
<feature type="transmembrane region" description="Helical" evidence="14">
    <location>
        <begin position="111"/>
        <end position="130"/>
    </location>
</feature>
<name>A0A1E3NWT5_WICAA</name>
<evidence type="ECO:0000256" key="11">
    <source>
        <dbReference type="ARBA" id="ARBA00044743"/>
    </source>
</evidence>
<evidence type="ECO:0000256" key="7">
    <source>
        <dbReference type="ARBA" id="ARBA00022692"/>
    </source>
</evidence>
<evidence type="ECO:0000256" key="14">
    <source>
        <dbReference type="RuleBase" id="RU364047"/>
    </source>
</evidence>
<evidence type="ECO:0000313" key="15">
    <source>
        <dbReference type="EMBL" id="ODQ57608.1"/>
    </source>
</evidence>
<feature type="transmembrane region" description="Helical" evidence="14">
    <location>
        <begin position="414"/>
        <end position="432"/>
    </location>
</feature>
<dbReference type="RefSeq" id="XP_019036815.1">
    <property type="nucleotide sequence ID" value="XM_019180851.1"/>
</dbReference>
<dbReference type="OrthoDB" id="20028at2759"/>
<dbReference type="EMBL" id="KV454213">
    <property type="protein sequence ID" value="ODQ57608.1"/>
    <property type="molecule type" value="Genomic_DNA"/>
</dbReference>
<evidence type="ECO:0000256" key="9">
    <source>
        <dbReference type="ARBA" id="ARBA00022989"/>
    </source>
</evidence>
<dbReference type="UniPathway" id="UPA00378"/>
<evidence type="ECO:0000256" key="10">
    <source>
        <dbReference type="ARBA" id="ARBA00023136"/>
    </source>
</evidence>
<evidence type="ECO:0000313" key="16">
    <source>
        <dbReference type="Proteomes" id="UP000094112"/>
    </source>
</evidence>
<gene>
    <name evidence="15" type="ORF">WICANDRAFT_19986</name>
</gene>
<dbReference type="Proteomes" id="UP000094112">
    <property type="component" value="Unassembled WGS sequence"/>
</dbReference>
<keyword evidence="5 14" id="KW-0328">Glycosyltransferase</keyword>
<reference evidence="15 16" key="1">
    <citation type="journal article" date="2016" name="Proc. Natl. Acad. Sci. U.S.A.">
        <title>Comparative genomics of biotechnologically important yeasts.</title>
        <authorList>
            <person name="Riley R."/>
            <person name="Haridas S."/>
            <person name="Wolfe K.H."/>
            <person name="Lopes M.R."/>
            <person name="Hittinger C.T."/>
            <person name="Goeker M."/>
            <person name="Salamov A.A."/>
            <person name="Wisecaver J.H."/>
            <person name="Long T.M."/>
            <person name="Calvey C.H."/>
            <person name="Aerts A.L."/>
            <person name="Barry K.W."/>
            <person name="Choi C."/>
            <person name="Clum A."/>
            <person name="Coughlan A.Y."/>
            <person name="Deshpande S."/>
            <person name="Douglass A.P."/>
            <person name="Hanson S.J."/>
            <person name="Klenk H.-P."/>
            <person name="LaButti K.M."/>
            <person name="Lapidus A."/>
            <person name="Lindquist E.A."/>
            <person name="Lipzen A.M."/>
            <person name="Meier-Kolthoff J.P."/>
            <person name="Ohm R.A."/>
            <person name="Otillar R.P."/>
            <person name="Pangilinan J.L."/>
            <person name="Peng Y."/>
            <person name="Rokas A."/>
            <person name="Rosa C.A."/>
            <person name="Scheuner C."/>
            <person name="Sibirny A.A."/>
            <person name="Slot J.C."/>
            <person name="Stielow J.B."/>
            <person name="Sun H."/>
            <person name="Kurtzman C.P."/>
            <person name="Blackwell M."/>
            <person name="Grigoriev I.V."/>
            <person name="Jeffries T.W."/>
        </authorList>
    </citation>
    <scope>NUCLEOTIDE SEQUENCE [LARGE SCALE GENOMIC DNA]</scope>
    <source>
        <strain evidence="16">ATCC 58044 / CBS 1984 / NCYC 433 / NRRL Y-366-8</strain>
    </source>
</reference>
<keyword evidence="10 14" id="KW-0472">Membrane</keyword>
<dbReference type="GO" id="GO:0052925">
    <property type="term" value="F:dol-P-Man:Man(5)GlcNAc(2)-PP-Dol alpha-1,3-mannosyltransferase activity"/>
    <property type="evidence" value="ECO:0007669"/>
    <property type="project" value="UniProtKB-EC"/>
</dbReference>
<evidence type="ECO:0000256" key="4">
    <source>
        <dbReference type="ARBA" id="ARBA00015561"/>
    </source>
</evidence>
<accession>A0A1E3NWT5</accession>
<organism evidence="15 16">
    <name type="scientific">Wickerhamomyces anomalus (strain ATCC 58044 / CBS 1984 / NCYC 433 / NRRL Y-366-8)</name>
    <name type="common">Yeast</name>
    <name type="synonym">Hansenula anomala</name>
    <dbReference type="NCBI Taxonomy" id="683960"/>
    <lineage>
        <taxon>Eukaryota</taxon>
        <taxon>Fungi</taxon>
        <taxon>Dikarya</taxon>
        <taxon>Ascomycota</taxon>
        <taxon>Saccharomycotina</taxon>
        <taxon>Saccharomycetes</taxon>
        <taxon>Phaffomycetales</taxon>
        <taxon>Wickerhamomycetaceae</taxon>
        <taxon>Wickerhamomyces</taxon>
    </lineage>
</organism>